<dbReference type="EMBL" id="WTPW01001152">
    <property type="protein sequence ID" value="KAF0452880.1"/>
    <property type="molecule type" value="Genomic_DNA"/>
</dbReference>
<keyword evidence="1" id="KW-0175">Coiled coil</keyword>
<name>A0A8H3XF84_GIGMA</name>
<evidence type="ECO:0000313" key="3">
    <source>
        <dbReference type="Proteomes" id="UP000439903"/>
    </source>
</evidence>
<evidence type="ECO:0000313" key="2">
    <source>
        <dbReference type="EMBL" id="KAF0452880.1"/>
    </source>
</evidence>
<protein>
    <submittedName>
        <fullName evidence="2">Uncharacterized protein</fullName>
    </submittedName>
</protein>
<keyword evidence="3" id="KW-1185">Reference proteome</keyword>
<proteinExistence type="predicted"/>
<organism evidence="2 3">
    <name type="scientific">Gigaspora margarita</name>
    <dbReference type="NCBI Taxonomy" id="4874"/>
    <lineage>
        <taxon>Eukaryota</taxon>
        <taxon>Fungi</taxon>
        <taxon>Fungi incertae sedis</taxon>
        <taxon>Mucoromycota</taxon>
        <taxon>Glomeromycotina</taxon>
        <taxon>Glomeromycetes</taxon>
        <taxon>Diversisporales</taxon>
        <taxon>Gigasporaceae</taxon>
        <taxon>Gigaspora</taxon>
    </lineage>
</organism>
<evidence type="ECO:0000256" key="1">
    <source>
        <dbReference type="SAM" id="Coils"/>
    </source>
</evidence>
<comment type="caution">
    <text evidence="2">The sequence shown here is derived from an EMBL/GenBank/DDBJ whole genome shotgun (WGS) entry which is preliminary data.</text>
</comment>
<feature type="coiled-coil region" evidence="1">
    <location>
        <begin position="47"/>
        <end position="74"/>
    </location>
</feature>
<dbReference type="Proteomes" id="UP000439903">
    <property type="component" value="Unassembled WGS sequence"/>
</dbReference>
<accession>A0A8H3XF84</accession>
<reference evidence="2 3" key="1">
    <citation type="journal article" date="2019" name="Environ. Microbiol.">
        <title>At the nexus of three kingdoms: the genome of the mycorrhizal fungus Gigaspora margarita provides insights into plant, endobacterial and fungal interactions.</title>
        <authorList>
            <person name="Venice F."/>
            <person name="Ghignone S."/>
            <person name="Salvioli di Fossalunga A."/>
            <person name="Amselem J."/>
            <person name="Novero M."/>
            <person name="Xianan X."/>
            <person name="Sedzielewska Toro K."/>
            <person name="Morin E."/>
            <person name="Lipzen A."/>
            <person name="Grigoriev I.V."/>
            <person name="Henrissat B."/>
            <person name="Martin F.M."/>
            <person name="Bonfante P."/>
        </authorList>
    </citation>
    <scope>NUCLEOTIDE SEQUENCE [LARGE SCALE GENOMIC DNA]</scope>
    <source>
        <strain evidence="2 3">BEG34</strain>
    </source>
</reference>
<dbReference type="AlphaFoldDB" id="A0A8H3XF84"/>
<gene>
    <name evidence="2" type="ORF">F8M41_001861</name>
</gene>
<dbReference type="OrthoDB" id="2433724at2759"/>
<sequence>MGRLKKPYISKALIEVLQLPDEQPTLGQINGGIERRFEIQLRTLKEIEKKIEDLPILKQDIKELKESIEDLKTNK</sequence>